<evidence type="ECO:0000256" key="9">
    <source>
        <dbReference type="ARBA" id="ARBA00023002"/>
    </source>
</evidence>
<evidence type="ECO:0000256" key="5">
    <source>
        <dbReference type="ARBA" id="ARBA00022617"/>
    </source>
</evidence>
<dbReference type="InterPro" id="IPR002401">
    <property type="entry name" value="Cyt_P450_E_grp-I"/>
</dbReference>
<dbReference type="InterPro" id="IPR017972">
    <property type="entry name" value="Cyt_P450_CS"/>
</dbReference>
<gene>
    <name evidence="16" type="ORF">PHACADRAFT_212817</name>
</gene>
<feature type="signal peptide" evidence="15">
    <location>
        <begin position="1"/>
        <end position="19"/>
    </location>
</feature>
<keyword evidence="11 14" id="KW-0503">Monooxygenase</keyword>
<dbReference type="Pfam" id="PF00067">
    <property type="entry name" value="p450"/>
    <property type="match status" value="2"/>
</dbReference>
<evidence type="ECO:0000256" key="10">
    <source>
        <dbReference type="ARBA" id="ARBA00023004"/>
    </source>
</evidence>
<evidence type="ECO:0000256" key="7">
    <source>
        <dbReference type="ARBA" id="ARBA00022723"/>
    </source>
</evidence>
<dbReference type="Gene3D" id="1.10.630.10">
    <property type="entry name" value="Cytochrome P450"/>
    <property type="match status" value="1"/>
</dbReference>
<dbReference type="GO" id="GO:0016705">
    <property type="term" value="F:oxidoreductase activity, acting on paired donors, with incorporation or reduction of molecular oxygen"/>
    <property type="evidence" value="ECO:0007669"/>
    <property type="project" value="InterPro"/>
</dbReference>
<evidence type="ECO:0000256" key="12">
    <source>
        <dbReference type="ARBA" id="ARBA00023136"/>
    </source>
</evidence>
<evidence type="ECO:0000256" key="13">
    <source>
        <dbReference type="PIRSR" id="PIRSR602401-1"/>
    </source>
</evidence>
<feature type="chain" id="PRO_5003888687" description="Cytochrome P450" evidence="15">
    <location>
        <begin position="20"/>
        <end position="519"/>
    </location>
</feature>
<dbReference type="InParanoid" id="K5UMI8"/>
<keyword evidence="8" id="KW-1133">Transmembrane helix</keyword>
<comment type="pathway">
    <text evidence="3">Secondary metabolite biosynthesis.</text>
</comment>
<keyword evidence="5 13" id="KW-0349">Heme</keyword>
<sequence>MSLQLWAVCVVILLALVSSGLRRRRSTVKFPPGPPSKPVIGNILDASPRAGWVKFTKYRGIYGDLVFFHGLGNNVLVLNSMMAIQDLLEKRADIYSDRPAFTVVGELMGLERSMALLPYNEEWRAQRKLVHHALSPRAVKQYHIVQEDLAAILGKQILDDPENFFSYVRLTASRLILSITYGLSVEQAEDEYITHAEETMRMVTDATLPGAYVCDLIPILKYSPSWVPFQREAKLGREMIEHLVTRPLEHVKTEMRAGTAPVSLTRDLLNSEIQGMKDKEHSIKWGTGTLYGAGAETTYTTTLVCIMLMAMHPDKLKKAQHEIDNVVGIDRLPLISDRDDLPYVEALIKEVMRWHPALPLSAHGGKPTQCLTLTVCVHLGIARCTARDDIYEGYNIPKGTIVIPNVWAIAMEHTDQHGPTAFIPERFLDINDKITDPALWAFGFGRRVCPGRFLAENSVFILISTILAMFDILPPDDEELKIEFSEGLVSYPEPFRCRIIPRSAQKASQIATRAAQSSV</sequence>
<dbReference type="AlphaFoldDB" id="K5UMI8"/>
<dbReference type="PROSITE" id="PS00086">
    <property type="entry name" value="CYTOCHROME_P450"/>
    <property type="match status" value="1"/>
</dbReference>
<reference evidence="16 17" key="1">
    <citation type="journal article" date="2012" name="BMC Genomics">
        <title>Comparative genomics of the white-rot fungi, Phanerochaete carnosa and P. chrysosporium, to elucidate the genetic basis of the distinct wood types they colonize.</title>
        <authorList>
            <person name="Suzuki H."/>
            <person name="MacDonald J."/>
            <person name="Syed K."/>
            <person name="Salamov A."/>
            <person name="Hori C."/>
            <person name="Aerts A."/>
            <person name="Henrissat B."/>
            <person name="Wiebenga A."/>
            <person name="vanKuyk P.A."/>
            <person name="Barry K."/>
            <person name="Lindquist E."/>
            <person name="LaButti K."/>
            <person name="Lapidus A."/>
            <person name="Lucas S."/>
            <person name="Coutinho P."/>
            <person name="Gong Y."/>
            <person name="Samejima M."/>
            <person name="Mahadevan R."/>
            <person name="Abou-Zaid M."/>
            <person name="de Vries R.P."/>
            <person name="Igarashi K."/>
            <person name="Yadav J.S."/>
            <person name="Grigoriev I.V."/>
            <person name="Master E.R."/>
        </authorList>
    </citation>
    <scope>NUCLEOTIDE SEQUENCE [LARGE SCALE GENOMIC DNA]</scope>
    <source>
        <strain evidence="16 17">HHB-10118-sp</strain>
    </source>
</reference>
<evidence type="ECO:0000256" key="15">
    <source>
        <dbReference type="SAM" id="SignalP"/>
    </source>
</evidence>
<dbReference type="SUPFAM" id="SSF48264">
    <property type="entry name" value="Cytochrome P450"/>
    <property type="match status" value="1"/>
</dbReference>
<evidence type="ECO:0000313" key="17">
    <source>
        <dbReference type="Proteomes" id="UP000008370"/>
    </source>
</evidence>
<dbReference type="HOGENOM" id="CLU_001570_2_3_1"/>
<evidence type="ECO:0008006" key="18">
    <source>
        <dbReference type="Google" id="ProtNLM"/>
    </source>
</evidence>
<dbReference type="GO" id="GO:0020037">
    <property type="term" value="F:heme binding"/>
    <property type="evidence" value="ECO:0007669"/>
    <property type="project" value="InterPro"/>
</dbReference>
<dbReference type="GeneID" id="18913289"/>
<evidence type="ECO:0000256" key="3">
    <source>
        <dbReference type="ARBA" id="ARBA00005179"/>
    </source>
</evidence>
<feature type="binding site" description="axial binding residue" evidence="13">
    <location>
        <position position="449"/>
    </location>
    <ligand>
        <name>heme</name>
        <dbReference type="ChEBI" id="CHEBI:30413"/>
    </ligand>
    <ligandPart>
        <name>Fe</name>
        <dbReference type="ChEBI" id="CHEBI:18248"/>
    </ligandPart>
</feature>
<keyword evidence="17" id="KW-1185">Reference proteome</keyword>
<dbReference type="PRINTS" id="PR00385">
    <property type="entry name" value="P450"/>
</dbReference>
<dbReference type="PRINTS" id="PR00463">
    <property type="entry name" value="EP450I"/>
</dbReference>
<evidence type="ECO:0000256" key="1">
    <source>
        <dbReference type="ARBA" id="ARBA00001971"/>
    </source>
</evidence>
<dbReference type="KEGG" id="pco:PHACADRAFT_212817"/>
<accession>K5UMI8</accession>
<keyword evidence="15" id="KW-0732">Signal</keyword>
<dbReference type="CDD" id="cd11065">
    <property type="entry name" value="CYP64-like"/>
    <property type="match status" value="1"/>
</dbReference>
<dbReference type="PANTHER" id="PTHR46300">
    <property type="entry name" value="P450, PUTATIVE (EUROFUNG)-RELATED-RELATED"/>
    <property type="match status" value="1"/>
</dbReference>
<keyword evidence="12" id="KW-0472">Membrane</keyword>
<evidence type="ECO:0000256" key="11">
    <source>
        <dbReference type="ARBA" id="ARBA00023033"/>
    </source>
</evidence>
<dbReference type="OrthoDB" id="2789670at2759"/>
<name>K5UMI8_PHACS</name>
<dbReference type="PANTHER" id="PTHR46300:SF7">
    <property type="entry name" value="P450, PUTATIVE (EUROFUNG)-RELATED"/>
    <property type="match status" value="1"/>
</dbReference>
<keyword evidence="10 13" id="KW-0408">Iron</keyword>
<comment type="cofactor">
    <cofactor evidence="1 13">
        <name>heme</name>
        <dbReference type="ChEBI" id="CHEBI:30413"/>
    </cofactor>
</comment>
<dbReference type="InterPro" id="IPR050364">
    <property type="entry name" value="Cytochrome_P450_fung"/>
</dbReference>
<dbReference type="Proteomes" id="UP000008370">
    <property type="component" value="Unassembled WGS sequence"/>
</dbReference>
<evidence type="ECO:0000313" key="16">
    <source>
        <dbReference type="EMBL" id="EKM50901.1"/>
    </source>
</evidence>
<dbReference type="RefSeq" id="XP_007400068.1">
    <property type="nucleotide sequence ID" value="XM_007400006.1"/>
</dbReference>
<organism evidence="16 17">
    <name type="scientific">Phanerochaete carnosa (strain HHB-10118-sp)</name>
    <name type="common">White-rot fungus</name>
    <name type="synonym">Peniophora carnosa</name>
    <dbReference type="NCBI Taxonomy" id="650164"/>
    <lineage>
        <taxon>Eukaryota</taxon>
        <taxon>Fungi</taxon>
        <taxon>Dikarya</taxon>
        <taxon>Basidiomycota</taxon>
        <taxon>Agaricomycotina</taxon>
        <taxon>Agaricomycetes</taxon>
        <taxon>Polyporales</taxon>
        <taxon>Phanerochaetaceae</taxon>
        <taxon>Phanerochaete</taxon>
    </lineage>
</organism>
<evidence type="ECO:0000256" key="2">
    <source>
        <dbReference type="ARBA" id="ARBA00004167"/>
    </source>
</evidence>
<comment type="subcellular location">
    <subcellularLocation>
        <location evidence="2">Membrane</location>
        <topology evidence="2">Single-pass membrane protein</topology>
    </subcellularLocation>
</comment>
<dbReference type="InterPro" id="IPR036396">
    <property type="entry name" value="Cyt_P450_sf"/>
</dbReference>
<dbReference type="GO" id="GO:0016020">
    <property type="term" value="C:membrane"/>
    <property type="evidence" value="ECO:0007669"/>
    <property type="project" value="UniProtKB-SubCell"/>
</dbReference>
<keyword evidence="7 13" id="KW-0479">Metal-binding</keyword>
<comment type="similarity">
    <text evidence="4 14">Belongs to the cytochrome P450 family.</text>
</comment>
<evidence type="ECO:0000256" key="4">
    <source>
        <dbReference type="ARBA" id="ARBA00010617"/>
    </source>
</evidence>
<keyword evidence="9 14" id="KW-0560">Oxidoreductase</keyword>
<evidence type="ECO:0000256" key="6">
    <source>
        <dbReference type="ARBA" id="ARBA00022692"/>
    </source>
</evidence>
<evidence type="ECO:0000256" key="14">
    <source>
        <dbReference type="RuleBase" id="RU000461"/>
    </source>
</evidence>
<dbReference type="EMBL" id="JH930477">
    <property type="protein sequence ID" value="EKM50901.1"/>
    <property type="molecule type" value="Genomic_DNA"/>
</dbReference>
<dbReference type="GO" id="GO:0004497">
    <property type="term" value="F:monooxygenase activity"/>
    <property type="evidence" value="ECO:0007669"/>
    <property type="project" value="UniProtKB-KW"/>
</dbReference>
<dbReference type="InterPro" id="IPR001128">
    <property type="entry name" value="Cyt_P450"/>
</dbReference>
<evidence type="ECO:0000256" key="8">
    <source>
        <dbReference type="ARBA" id="ARBA00022989"/>
    </source>
</evidence>
<protein>
    <recommendedName>
        <fullName evidence="18">Cytochrome P450</fullName>
    </recommendedName>
</protein>
<dbReference type="GO" id="GO:0005506">
    <property type="term" value="F:iron ion binding"/>
    <property type="evidence" value="ECO:0007669"/>
    <property type="project" value="InterPro"/>
</dbReference>
<proteinExistence type="inferred from homology"/>
<keyword evidence="6" id="KW-0812">Transmembrane</keyword>